<accession>A0A8J9WCR1</accession>
<proteinExistence type="inferred from homology"/>
<dbReference type="InterPro" id="IPR018484">
    <property type="entry name" value="FGGY_N"/>
</dbReference>
<dbReference type="PRINTS" id="PR00237">
    <property type="entry name" value="GPCRRHODOPSN"/>
</dbReference>
<dbReference type="GO" id="GO:0006091">
    <property type="term" value="P:generation of precursor metabolites and energy"/>
    <property type="evidence" value="ECO:0007669"/>
    <property type="project" value="UniProtKB-ARBA"/>
</dbReference>
<organism evidence="20 21">
    <name type="scientific">Branchiostoma lanceolatum</name>
    <name type="common">Common lancelet</name>
    <name type="synonym">Amphioxus lanceolatum</name>
    <dbReference type="NCBI Taxonomy" id="7740"/>
    <lineage>
        <taxon>Eukaryota</taxon>
        <taxon>Metazoa</taxon>
        <taxon>Chordata</taxon>
        <taxon>Cephalochordata</taxon>
        <taxon>Leptocardii</taxon>
        <taxon>Amphioxiformes</taxon>
        <taxon>Branchiostomatidae</taxon>
        <taxon>Branchiostoma</taxon>
    </lineage>
</organism>
<keyword evidence="7" id="KW-0547">Nucleotide-binding</keyword>
<reference evidence="20" key="1">
    <citation type="submission" date="2022-01" db="EMBL/GenBank/DDBJ databases">
        <authorList>
            <person name="Braso-Vives M."/>
        </authorList>
    </citation>
    <scope>NUCLEOTIDE SEQUENCE</scope>
</reference>
<keyword evidence="11 18" id="KW-0472">Membrane</keyword>
<dbReference type="PANTHER" id="PTHR10196:SF67">
    <property type="entry name" value="SEDOHEPTULOKINASE"/>
    <property type="match status" value="1"/>
</dbReference>
<dbReference type="GO" id="GO:0071222">
    <property type="term" value="P:cellular response to lipopolysaccharide"/>
    <property type="evidence" value="ECO:0007669"/>
    <property type="project" value="TreeGrafter"/>
</dbReference>
<evidence type="ECO:0000313" key="21">
    <source>
        <dbReference type="Proteomes" id="UP000838412"/>
    </source>
</evidence>
<dbReference type="Pfam" id="PF00370">
    <property type="entry name" value="FGGY_N"/>
    <property type="match status" value="1"/>
</dbReference>
<evidence type="ECO:0000256" key="9">
    <source>
        <dbReference type="ARBA" id="ARBA00022840"/>
    </source>
</evidence>
<dbReference type="FunFam" id="3.30.420.40:FF:000132">
    <property type="entry name" value="Sedoheptulokinase"/>
    <property type="match status" value="1"/>
</dbReference>
<dbReference type="GO" id="GO:0006163">
    <property type="term" value="P:purine nucleotide metabolic process"/>
    <property type="evidence" value="ECO:0007669"/>
    <property type="project" value="UniProtKB-ARBA"/>
</dbReference>
<dbReference type="Proteomes" id="UP000838412">
    <property type="component" value="Chromosome 1"/>
</dbReference>
<dbReference type="InterPro" id="IPR043129">
    <property type="entry name" value="ATPase_NBD"/>
</dbReference>
<keyword evidence="8" id="KW-0418">Kinase</keyword>
<keyword evidence="21" id="KW-1185">Reference proteome</keyword>
<protein>
    <recommendedName>
        <fullName evidence="15">Sedoheptulokinase</fullName>
        <ecNumber evidence="14">2.7.1.14</ecNumber>
    </recommendedName>
    <alternativeName>
        <fullName evidence="16">Carbohydrate kinase-like protein</fullName>
    </alternativeName>
</protein>
<evidence type="ECO:0000256" key="7">
    <source>
        <dbReference type="ARBA" id="ARBA00022741"/>
    </source>
</evidence>
<evidence type="ECO:0000256" key="18">
    <source>
        <dbReference type="SAM" id="Phobius"/>
    </source>
</evidence>
<evidence type="ECO:0000256" key="1">
    <source>
        <dbReference type="ARBA" id="ARBA00004370"/>
    </source>
</evidence>
<keyword evidence="4" id="KW-0963">Cytoplasm</keyword>
<dbReference type="GO" id="GO:1901135">
    <property type="term" value="P:carbohydrate derivative metabolic process"/>
    <property type="evidence" value="ECO:0007669"/>
    <property type="project" value="UniProtKB-ARBA"/>
</dbReference>
<dbReference type="GO" id="GO:0006071">
    <property type="term" value="P:glycerol metabolic process"/>
    <property type="evidence" value="ECO:0007669"/>
    <property type="project" value="TreeGrafter"/>
</dbReference>
<dbReference type="SUPFAM" id="SSF53067">
    <property type="entry name" value="Actin-like ATPase domain"/>
    <property type="match status" value="2"/>
</dbReference>
<comment type="function">
    <text evidence="13">Acts as a modulator of macrophage activation through control of glucose metabolism.</text>
</comment>
<dbReference type="InterPro" id="IPR000276">
    <property type="entry name" value="GPCR_Rhodpsn"/>
</dbReference>
<sequence>MRLVSTDASQYFMIVHPGKYSKIYTPTNTAVIITGVWVFSIACSLPPLFGWARYSFMADQSFCFCSWAEHPGYTVFMFTMGFCLPSTAMTFCYVGIWRRYKENRRKLVGSPTRHKRPQSLETTMSKNLDKSVTSLTVTPKSTSRVSITASQQSNGTKKPPKGTQIVVTFTKHESAKRPKTCREPGAATIEDTDTSLEGNYNDMSKNRQPDVCGEESSVDRKDCGDRRAKSQEIENEMSALNESKSSRPKRNHGAVAFDCDLTIMDSPKDDEVSADGENSEITLNSIKKTSCNKQRKRLRHRMRKKQRKEEAALTRSLLVVILAFVVCWSPYAVTTMGQVIGNMHVPRVVKVVSLVLGYFNSCCNPLVYGLMNKRFQDGFAKLFHLNCALNRCQRNRWPHEVGMTFIIINMAAPVDVPSPYRGVSAPYRTILGIDLGTTSVKVSLVDMDSSTTIFSTSQETGATVGFPTDPRGDEQDVAKILTCVQDCVEKIPEELVAGVTRIGVTGQMHGVMLWRAREGWRYSPMSHRFETGKVSHLYTWQDGRCTPEFLQTIPSPRAHLPVATGNGCATLLWLARHMPEALEGFDRAGTVMDYLVAMLCGMELPVMSIQNAASWGYFDCGSRLWNREILEEAGFPCDVLPRVLDPGEVAGTLRQPWCCVPPRIDVGVALGDLQCSVLPSLVQRGDAVLNIGTSAQLAFQMTGGFLPPPADPSSPVQYYPYFSGQYLAVAAALTGGNALACFVKMIQSWLQDLGIPSIQEDLLYERLLASAQTSGDTPLTIVPTIFGERHIPDQRASVSNVTIDRLSVGQVTRSLCKGIADNLHTMMPREFLTECGVQRIVGTGSALTRNGILQEELERAYDIPLVYTKTTCGDAAYGAAFAMLLEMQKR</sequence>
<dbReference type="FunFam" id="3.30.420.40:FF:000111">
    <property type="entry name" value="Sedoheptulokinase"/>
    <property type="match status" value="1"/>
</dbReference>
<evidence type="ECO:0000259" key="19">
    <source>
        <dbReference type="PROSITE" id="PS50262"/>
    </source>
</evidence>
<dbReference type="GO" id="GO:0050277">
    <property type="term" value="F:sedoheptulokinase activity"/>
    <property type="evidence" value="ECO:0007669"/>
    <property type="project" value="UniProtKB-EC"/>
</dbReference>
<dbReference type="InterPro" id="IPR017452">
    <property type="entry name" value="GPCR_Rhodpsn_7TM"/>
</dbReference>
<evidence type="ECO:0000256" key="13">
    <source>
        <dbReference type="ARBA" id="ARBA00057196"/>
    </source>
</evidence>
<evidence type="ECO:0000256" key="17">
    <source>
        <dbReference type="SAM" id="MobiDB-lite"/>
    </source>
</evidence>
<dbReference type="Gene3D" id="3.30.420.40">
    <property type="match status" value="2"/>
</dbReference>
<evidence type="ECO:0000256" key="15">
    <source>
        <dbReference type="ARBA" id="ARBA00069425"/>
    </source>
</evidence>
<feature type="region of interest" description="Disordered" evidence="17">
    <location>
        <begin position="143"/>
        <end position="162"/>
    </location>
</feature>
<feature type="transmembrane region" description="Helical" evidence="18">
    <location>
        <begin position="72"/>
        <end position="96"/>
    </location>
</feature>
<feature type="transmembrane region" description="Helical" evidence="18">
    <location>
        <begin position="312"/>
        <end position="331"/>
    </location>
</feature>
<feature type="transmembrane region" description="Helical" evidence="18">
    <location>
        <begin position="29"/>
        <end position="52"/>
    </location>
</feature>
<evidence type="ECO:0000256" key="11">
    <source>
        <dbReference type="ARBA" id="ARBA00023136"/>
    </source>
</evidence>
<dbReference type="PROSITE" id="PS50262">
    <property type="entry name" value="G_PROTEIN_RECEP_F1_2"/>
    <property type="match status" value="1"/>
</dbReference>
<feature type="region of interest" description="Disordered" evidence="17">
    <location>
        <begin position="192"/>
        <end position="229"/>
    </location>
</feature>
<dbReference type="EMBL" id="OV696686">
    <property type="protein sequence ID" value="CAH1230547.1"/>
    <property type="molecule type" value="Genomic_DNA"/>
</dbReference>
<dbReference type="PANTHER" id="PTHR10196">
    <property type="entry name" value="SUGAR KINASE"/>
    <property type="match status" value="1"/>
</dbReference>
<dbReference type="GO" id="GO:0004930">
    <property type="term" value="F:G protein-coupled receptor activity"/>
    <property type="evidence" value="ECO:0007669"/>
    <property type="project" value="InterPro"/>
</dbReference>
<comment type="similarity">
    <text evidence="3">Belongs to the FGGY kinase family.</text>
</comment>
<dbReference type="CDD" id="cd07777">
    <property type="entry name" value="ASKHA_NBD_FGGY_SHK"/>
    <property type="match status" value="1"/>
</dbReference>
<evidence type="ECO:0000256" key="14">
    <source>
        <dbReference type="ARBA" id="ARBA00066341"/>
    </source>
</evidence>
<evidence type="ECO:0000256" key="12">
    <source>
        <dbReference type="ARBA" id="ARBA00052736"/>
    </source>
</evidence>
<dbReference type="GO" id="GO:0046496">
    <property type="term" value="P:nicotinamide nucleotide metabolic process"/>
    <property type="evidence" value="ECO:0007669"/>
    <property type="project" value="UniProtKB-ARBA"/>
</dbReference>
<dbReference type="OrthoDB" id="10264182at2759"/>
<evidence type="ECO:0000256" key="10">
    <source>
        <dbReference type="ARBA" id="ARBA00022989"/>
    </source>
</evidence>
<keyword evidence="9" id="KW-0067">ATP-binding</keyword>
<dbReference type="CDD" id="cd00637">
    <property type="entry name" value="7tm_classA_rhodopsin-like"/>
    <property type="match status" value="1"/>
</dbReference>
<name>A0A8J9WCR1_BRALA</name>
<dbReference type="Gene3D" id="1.20.1070.10">
    <property type="entry name" value="Rhodopsin 7-helix transmembrane proteins"/>
    <property type="match status" value="2"/>
</dbReference>
<keyword evidence="5" id="KW-0808">Transferase</keyword>
<feature type="compositionally biased region" description="Polar residues" evidence="17">
    <location>
        <begin position="143"/>
        <end position="156"/>
    </location>
</feature>
<comment type="subcellular location">
    <subcellularLocation>
        <location evidence="2">Cytoplasm</location>
    </subcellularLocation>
    <subcellularLocation>
        <location evidence="1">Membrane</location>
    </subcellularLocation>
</comment>
<keyword evidence="6 18" id="KW-0812">Transmembrane</keyword>
<evidence type="ECO:0000256" key="3">
    <source>
        <dbReference type="ARBA" id="ARBA00009156"/>
    </source>
</evidence>
<evidence type="ECO:0000313" key="20">
    <source>
        <dbReference type="EMBL" id="CAH1230547.1"/>
    </source>
</evidence>
<dbReference type="GO" id="GO:0016020">
    <property type="term" value="C:membrane"/>
    <property type="evidence" value="ECO:0007669"/>
    <property type="project" value="UniProtKB-SubCell"/>
</dbReference>
<comment type="catalytic activity">
    <reaction evidence="12">
        <text>sedoheptulose + ATP = D-sedoheptulose 7-phosphate + ADP + H(+)</text>
        <dbReference type="Rhea" id="RHEA:23844"/>
        <dbReference type="ChEBI" id="CHEBI:15378"/>
        <dbReference type="ChEBI" id="CHEBI:16802"/>
        <dbReference type="ChEBI" id="CHEBI:30616"/>
        <dbReference type="ChEBI" id="CHEBI:57483"/>
        <dbReference type="ChEBI" id="CHEBI:456216"/>
        <dbReference type="EC" id="2.7.1.14"/>
    </reaction>
</comment>
<evidence type="ECO:0000256" key="16">
    <source>
        <dbReference type="ARBA" id="ARBA00076706"/>
    </source>
</evidence>
<evidence type="ECO:0000256" key="6">
    <source>
        <dbReference type="ARBA" id="ARBA00022692"/>
    </source>
</evidence>
<dbReference type="GO" id="GO:0005524">
    <property type="term" value="F:ATP binding"/>
    <property type="evidence" value="ECO:0007669"/>
    <property type="project" value="UniProtKB-KW"/>
</dbReference>
<dbReference type="Pfam" id="PF00001">
    <property type="entry name" value="7tm_1"/>
    <property type="match status" value="1"/>
</dbReference>
<evidence type="ECO:0000256" key="8">
    <source>
        <dbReference type="ARBA" id="ARBA00022777"/>
    </source>
</evidence>
<evidence type="ECO:0000256" key="2">
    <source>
        <dbReference type="ARBA" id="ARBA00004496"/>
    </source>
</evidence>
<dbReference type="EC" id="2.7.1.14" evidence="14"/>
<evidence type="ECO:0000256" key="4">
    <source>
        <dbReference type="ARBA" id="ARBA00022490"/>
    </source>
</evidence>
<feature type="domain" description="G-protein coupled receptors family 1 profile" evidence="19">
    <location>
        <begin position="1"/>
        <end position="368"/>
    </location>
</feature>
<dbReference type="GO" id="GO:0005829">
    <property type="term" value="C:cytosol"/>
    <property type="evidence" value="ECO:0007669"/>
    <property type="project" value="TreeGrafter"/>
</dbReference>
<feature type="compositionally biased region" description="Basic and acidic residues" evidence="17">
    <location>
        <begin position="217"/>
        <end position="229"/>
    </location>
</feature>
<gene>
    <name evidence="20" type="primary">SHPK</name>
    <name evidence="20" type="ORF">BLAG_LOCUS1083</name>
</gene>
<dbReference type="SUPFAM" id="SSF81321">
    <property type="entry name" value="Family A G protein-coupled receptor-like"/>
    <property type="match status" value="1"/>
</dbReference>
<dbReference type="AlphaFoldDB" id="A0A8J9WCR1"/>
<evidence type="ECO:0000256" key="5">
    <source>
        <dbReference type="ARBA" id="ARBA00022679"/>
    </source>
</evidence>
<keyword evidence="10 18" id="KW-1133">Transmembrane helix</keyword>